<dbReference type="Gene3D" id="1.10.260.40">
    <property type="entry name" value="lambda repressor-like DNA-binding domains"/>
    <property type="match status" value="1"/>
</dbReference>
<dbReference type="InterPro" id="IPR000843">
    <property type="entry name" value="HTH_LacI"/>
</dbReference>
<dbReference type="SUPFAM" id="SSF47413">
    <property type="entry name" value="lambda repressor-like DNA-binding domains"/>
    <property type="match status" value="1"/>
</dbReference>
<dbReference type="GO" id="GO:0000976">
    <property type="term" value="F:transcription cis-regulatory region binding"/>
    <property type="evidence" value="ECO:0007669"/>
    <property type="project" value="TreeGrafter"/>
</dbReference>
<organism evidence="7">
    <name type="scientific">Telmatobacter sp. DSM 110680</name>
    <dbReference type="NCBI Taxonomy" id="3036704"/>
    <lineage>
        <taxon>Bacteria</taxon>
        <taxon>Pseudomonadati</taxon>
        <taxon>Acidobacteriota</taxon>
        <taxon>Terriglobia</taxon>
        <taxon>Terriglobales</taxon>
        <taxon>Acidobacteriaceae</taxon>
        <taxon>Telmatobacter</taxon>
    </lineage>
</organism>
<dbReference type="PROSITE" id="PS50943">
    <property type="entry name" value="HTH_CROC1"/>
    <property type="match status" value="1"/>
</dbReference>
<dbReference type="GO" id="GO:0001216">
    <property type="term" value="F:DNA-binding transcription activator activity"/>
    <property type="evidence" value="ECO:0007669"/>
    <property type="project" value="InterPro"/>
</dbReference>
<accession>A0AAU7DJH5</accession>
<dbReference type="Pfam" id="PF13377">
    <property type="entry name" value="Peripla_BP_3"/>
    <property type="match status" value="1"/>
</dbReference>
<name>A0AAU7DJH5_9BACT</name>
<protein>
    <submittedName>
        <fullName evidence="7">LacI family DNA-binding transcriptional regulator</fullName>
    </submittedName>
</protein>
<gene>
    <name evidence="7" type="ORF">P8935_23140</name>
</gene>
<dbReference type="PROSITE" id="PS50932">
    <property type="entry name" value="HTH_LACI_2"/>
    <property type="match status" value="1"/>
</dbReference>
<keyword evidence="2 7" id="KW-0238">DNA-binding</keyword>
<dbReference type="Gene3D" id="3.40.50.2300">
    <property type="match status" value="2"/>
</dbReference>
<dbReference type="InterPro" id="IPR000394">
    <property type="entry name" value="RNA_pol_sigma_54"/>
</dbReference>
<dbReference type="GO" id="GO:0016987">
    <property type="term" value="F:sigma factor activity"/>
    <property type="evidence" value="ECO:0007669"/>
    <property type="project" value="InterPro"/>
</dbReference>
<feature type="region of interest" description="Disordered" evidence="4">
    <location>
        <begin position="340"/>
        <end position="365"/>
    </location>
</feature>
<feature type="domain" description="HTH lacI-type" evidence="5">
    <location>
        <begin position="9"/>
        <end position="66"/>
    </location>
</feature>
<feature type="compositionally biased region" description="Polar residues" evidence="4">
    <location>
        <begin position="349"/>
        <end position="365"/>
    </location>
</feature>
<dbReference type="SMART" id="SM00354">
    <property type="entry name" value="HTH_LACI"/>
    <property type="match status" value="1"/>
</dbReference>
<dbReference type="EMBL" id="CP121196">
    <property type="protein sequence ID" value="XBH17448.1"/>
    <property type="molecule type" value="Genomic_DNA"/>
</dbReference>
<evidence type="ECO:0000256" key="2">
    <source>
        <dbReference type="ARBA" id="ARBA00023125"/>
    </source>
</evidence>
<sequence>MAKAPIRPITLKELAGMLELSQSTVSRIINGEATAHRIAEETQQRVLHAAALNGYIANNMARGLRQKRTYTIGVLVPEISEGYSTTVISGIEDELLKDGFFYFVVSHRHRADLLEGYPRMMLARSVEGIIAVDSPMNEDLPVPLVSISGHDRRDGVINIELDHDQAAHLALAHLKALGHKHIAFIKGQAFSSDTVLRWQAIEQAACNLHIEIDPRLVFQLQSPEPGPAPGQEVTRQLLLSAQPFTAIFAFNDVTAIGAISALREAGLRVPRDISVLGFDDITAASMHHPPLTTIHQPLRSMGQVAASTLLSLIRNEIPHPQPEAITVYPRLVVRKSTGHLTPHFESNDEGAQTQAPVAGTNEAST</sequence>
<dbReference type="CDD" id="cd06267">
    <property type="entry name" value="PBP1_LacI_sugar_binding-like"/>
    <property type="match status" value="1"/>
</dbReference>
<dbReference type="InterPro" id="IPR010982">
    <property type="entry name" value="Lambda_DNA-bd_dom_sf"/>
</dbReference>
<dbReference type="PANTHER" id="PTHR30146">
    <property type="entry name" value="LACI-RELATED TRANSCRIPTIONAL REPRESSOR"/>
    <property type="match status" value="1"/>
</dbReference>
<evidence type="ECO:0000259" key="5">
    <source>
        <dbReference type="PROSITE" id="PS50932"/>
    </source>
</evidence>
<dbReference type="AlphaFoldDB" id="A0AAU7DJH5"/>
<dbReference type="RefSeq" id="WP_348262673.1">
    <property type="nucleotide sequence ID" value="NZ_CP121196.1"/>
</dbReference>
<keyword evidence="3" id="KW-0804">Transcription</keyword>
<proteinExistence type="predicted"/>
<evidence type="ECO:0000313" key="7">
    <source>
        <dbReference type="EMBL" id="XBH17448.1"/>
    </source>
</evidence>
<keyword evidence="1" id="KW-0805">Transcription regulation</keyword>
<dbReference type="InterPro" id="IPR046335">
    <property type="entry name" value="LacI/GalR-like_sensor"/>
</dbReference>
<evidence type="ECO:0000256" key="4">
    <source>
        <dbReference type="SAM" id="MobiDB-lite"/>
    </source>
</evidence>
<feature type="domain" description="HTH cro/C1-type" evidence="6">
    <location>
        <begin position="9"/>
        <end position="33"/>
    </location>
</feature>
<dbReference type="InterPro" id="IPR001387">
    <property type="entry name" value="Cro/C1-type_HTH"/>
</dbReference>
<dbReference type="InterPro" id="IPR028082">
    <property type="entry name" value="Peripla_BP_I"/>
</dbReference>
<evidence type="ECO:0000256" key="3">
    <source>
        <dbReference type="ARBA" id="ARBA00023163"/>
    </source>
</evidence>
<dbReference type="PANTHER" id="PTHR30146:SF109">
    <property type="entry name" value="HTH-TYPE TRANSCRIPTIONAL REGULATOR GALS"/>
    <property type="match status" value="1"/>
</dbReference>
<dbReference type="PROSITE" id="PS00717">
    <property type="entry name" value="SIGMA54_1"/>
    <property type="match status" value="1"/>
</dbReference>
<evidence type="ECO:0000256" key="1">
    <source>
        <dbReference type="ARBA" id="ARBA00023015"/>
    </source>
</evidence>
<evidence type="ECO:0000259" key="6">
    <source>
        <dbReference type="PROSITE" id="PS50943"/>
    </source>
</evidence>
<reference evidence="7" key="1">
    <citation type="submission" date="2023-03" db="EMBL/GenBank/DDBJ databases">
        <title>Edaphobacter sp.</title>
        <authorList>
            <person name="Huber K.J."/>
            <person name="Papendorf J."/>
            <person name="Pilke C."/>
            <person name="Bunk B."/>
            <person name="Sproeer C."/>
            <person name="Pester M."/>
        </authorList>
    </citation>
    <scope>NUCLEOTIDE SEQUENCE</scope>
    <source>
        <strain evidence="7">DSM 110680</strain>
    </source>
</reference>
<dbReference type="CDD" id="cd01392">
    <property type="entry name" value="HTH_LacI"/>
    <property type="match status" value="1"/>
</dbReference>
<dbReference type="SUPFAM" id="SSF53822">
    <property type="entry name" value="Periplasmic binding protein-like I"/>
    <property type="match status" value="1"/>
</dbReference>